<evidence type="ECO:0000313" key="3">
    <source>
        <dbReference type="Proteomes" id="UP000515819"/>
    </source>
</evidence>
<keyword evidence="3" id="KW-1185">Reference proteome</keyword>
<feature type="domain" description="Zinc-ribbon" evidence="1">
    <location>
        <begin position="6"/>
        <end position="27"/>
    </location>
</feature>
<dbReference type="EMBL" id="CP060632">
    <property type="protein sequence ID" value="QNM00573.1"/>
    <property type="molecule type" value="Genomic_DNA"/>
</dbReference>
<proteinExistence type="predicted"/>
<accession>A0A7G9FPU1</accession>
<dbReference type="RefSeq" id="WP_249321730.1">
    <property type="nucleotide sequence ID" value="NZ_CP060632.1"/>
</dbReference>
<evidence type="ECO:0000313" key="2">
    <source>
        <dbReference type="EMBL" id="QNM00573.1"/>
    </source>
</evidence>
<name>A0A7G9FPU1_9FIRM</name>
<dbReference type="InterPro" id="IPR026870">
    <property type="entry name" value="Zinc_ribbon_dom"/>
</dbReference>
<protein>
    <submittedName>
        <fullName evidence="2">Zinc-ribbon domain-containing protein</fullName>
    </submittedName>
</protein>
<dbReference type="AlphaFoldDB" id="A0A7G9FPU1"/>
<dbReference type="KEGG" id="wcp:H9Q76_04625"/>
<gene>
    <name evidence="2" type="ORF">H9Q76_04625</name>
</gene>
<dbReference type="Proteomes" id="UP000515819">
    <property type="component" value="Chromosome"/>
</dbReference>
<dbReference type="Pfam" id="PF13240">
    <property type="entry name" value="Zn_Ribbon_1"/>
    <property type="match status" value="1"/>
</dbReference>
<sequence length="149" mass="16608">MALIICPECGKQVSDQSDQCVYCGYPIKQNTNCTINGIKFDLGFLLDDKIEYGTKCRMFALQHGCEIGQSRYYIDKIIETGIIPKTLTVKTVDDVIKEQETLKPHCPTCGSTDIQKISGTKRWLSTGLFGLASSDIGKSMCCKKCGYKW</sequence>
<organism evidence="2 3">
    <name type="scientific">Wujia chipingensis</name>
    <dbReference type="NCBI Taxonomy" id="2763670"/>
    <lineage>
        <taxon>Bacteria</taxon>
        <taxon>Bacillati</taxon>
        <taxon>Bacillota</taxon>
        <taxon>Clostridia</taxon>
        <taxon>Lachnospirales</taxon>
        <taxon>Lachnospiraceae</taxon>
        <taxon>Wujia</taxon>
    </lineage>
</organism>
<evidence type="ECO:0000259" key="1">
    <source>
        <dbReference type="Pfam" id="PF13240"/>
    </source>
</evidence>
<reference evidence="2 3" key="1">
    <citation type="submission" date="2020-08" db="EMBL/GenBank/DDBJ databases">
        <authorList>
            <person name="Liu C."/>
            <person name="Sun Q."/>
        </authorList>
    </citation>
    <scope>NUCLEOTIDE SEQUENCE [LARGE SCALE GENOMIC DNA]</scope>
    <source>
        <strain evidence="2 3">NSJ-4</strain>
    </source>
</reference>